<name>A0A4C1Y9S6_EUMVA</name>
<dbReference type="InterPro" id="IPR018961">
    <property type="entry name" value="DnaJ_homolog_subfam-C_membr-28"/>
</dbReference>
<dbReference type="Pfam" id="PF09350">
    <property type="entry name" value="DJC28_CD"/>
    <property type="match status" value="1"/>
</dbReference>
<evidence type="ECO:0000256" key="1">
    <source>
        <dbReference type="SAM" id="MobiDB-lite"/>
    </source>
</evidence>
<feature type="compositionally biased region" description="Basic and acidic residues" evidence="1">
    <location>
        <begin position="363"/>
        <end position="383"/>
    </location>
</feature>
<evidence type="ECO:0000313" key="4">
    <source>
        <dbReference type="EMBL" id="GBP71694.1"/>
    </source>
</evidence>
<sequence length="1003" mass="115852">MFQHTAPQHRQYLSYDGVGYGTPAQRMKQWIQYRAEKAAQNITEHRMSKAVASEDTIMKKEQTAKHDIKTKYGFDRLVEDLIQESMSKGEFDNLKGTGKPLENQNKNPYVDFTTQKLNEVLINNGFTPEWITMNKEIEQDIRQLKENLKSERMSLGPCPLNADESWTWKKICYEYRDLAKSINTKIDTYNLIVPLLNKQKLHIKFDDICQEVLLNGSTSANRSTQNAAVKQSKPVHTEVFDSSGLLESVRESSLERSERLADQNLRTSQARARESSLERSQRLAQQNLRTSQVRARESSLERSQRLAQQNLRTSQVRARESSLERSQRLTEQNLRTSHVHARESSTQRLQRLEEQNIRNIQSRTRESSSERFQRLQDQRERQQTSRARSRNQVLAHSNRSAFRYDPQIDYAQQSSVQIGDMNKICPKCSAKKWVDETNGMCCASGKVSLPSIQEPPQPIKNLLTNNHSLSRHFITNIRKYNSLFQMTSFGAKEIREGNFMPTFKIEGQVYHLIGSLLPPPGQNPQYLQVYFISDADQLSLRSNIAPTLKIDLINELQTALNSHNVYIRSFKQNIERNSSDNLKLIIHSDRPPQTAHPGRYNAPAVNEVAVLLVDEEKGPRDIVLHGRDGQLKRVSELHRSYDPLQYPLMFVKGEDGYYLTIPQEGTARNKTVTCMQFYAFRLMVLRVTCMKTQDAMTYVRNYGRPDLFVTFTCNPEWPEIKAELLPDQRSFDRHDIISRVFHLKMKKFLNLFVKDEIFGKVKCYMASVEWQKRGLPHCHLLFWLETKIQPDEIDSVIVAELPNQQNDPILYDIVTKNMVHGPCGEHNLTAPCMKNGICKKYPRRLVNETQTGEDGYPVYRRRDAANGGLSASLNIRGRNFTIDNSWIVPYSPLLCRTFNAHINVEYCHSVQAIKYICKYINKGSDQATFGVRNPNDEVENYVNGRYISTSEAAWRIFEFPIHERHPTVLQLAVHLENGQRVYFTTETAVQVAQNPRKTTLLAF</sequence>
<gene>
    <name evidence="4" type="primary">Dnajc28</name>
    <name evidence="4" type="ORF">EVAR_8300_1</name>
</gene>
<accession>A0A4C1Y9S6</accession>
<feature type="compositionally biased region" description="Basic and acidic residues" evidence="1">
    <location>
        <begin position="271"/>
        <end position="281"/>
    </location>
</feature>
<evidence type="ECO:0000259" key="2">
    <source>
        <dbReference type="Pfam" id="PF09350"/>
    </source>
</evidence>
<comment type="caution">
    <text evidence="4">The sequence shown here is derived from an EMBL/GenBank/DDBJ whole genome shotgun (WGS) entry which is preliminary data.</text>
</comment>
<feature type="domain" description="Helitron helicase-like" evidence="3">
    <location>
        <begin position="690"/>
        <end position="781"/>
    </location>
</feature>
<keyword evidence="5" id="KW-1185">Reference proteome</keyword>
<feature type="compositionally biased region" description="Polar residues" evidence="1">
    <location>
        <begin position="384"/>
        <end position="394"/>
    </location>
</feature>
<feature type="region of interest" description="Disordered" evidence="1">
    <location>
        <begin position="257"/>
        <end position="394"/>
    </location>
</feature>
<protein>
    <submittedName>
        <fullName evidence="4">DnaJ homolog subfamily C member 28</fullName>
    </submittedName>
</protein>
<dbReference type="PANTHER" id="PTHR45786:SF74">
    <property type="entry name" value="ATP-DEPENDENT DNA HELICASE"/>
    <property type="match status" value="1"/>
</dbReference>
<feature type="compositionally biased region" description="Basic and acidic residues" evidence="1">
    <location>
        <begin position="340"/>
        <end position="356"/>
    </location>
</feature>
<dbReference type="AlphaFoldDB" id="A0A4C1Y9S6"/>
<dbReference type="Pfam" id="PF14214">
    <property type="entry name" value="Helitron_like_N"/>
    <property type="match status" value="1"/>
</dbReference>
<dbReference type="InterPro" id="IPR025476">
    <property type="entry name" value="Helitron_helicase-like"/>
</dbReference>
<dbReference type="Proteomes" id="UP000299102">
    <property type="component" value="Unassembled WGS sequence"/>
</dbReference>
<dbReference type="OrthoDB" id="10051381at2759"/>
<dbReference type="EMBL" id="BGZK01001117">
    <property type="protein sequence ID" value="GBP71694.1"/>
    <property type="molecule type" value="Genomic_DNA"/>
</dbReference>
<feature type="compositionally biased region" description="Basic and acidic residues" evidence="1">
    <location>
        <begin position="294"/>
        <end position="304"/>
    </location>
</feature>
<organism evidence="4 5">
    <name type="scientific">Eumeta variegata</name>
    <name type="common">Bagworm moth</name>
    <name type="synonym">Eumeta japonica</name>
    <dbReference type="NCBI Taxonomy" id="151549"/>
    <lineage>
        <taxon>Eukaryota</taxon>
        <taxon>Metazoa</taxon>
        <taxon>Ecdysozoa</taxon>
        <taxon>Arthropoda</taxon>
        <taxon>Hexapoda</taxon>
        <taxon>Insecta</taxon>
        <taxon>Pterygota</taxon>
        <taxon>Neoptera</taxon>
        <taxon>Endopterygota</taxon>
        <taxon>Lepidoptera</taxon>
        <taxon>Glossata</taxon>
        <taxon>Ditrysia</taxon>
        <taxon>Tineoidea</taxon>
        <taxon>Psychidae</taxon>
        <taxon>Oiketicinae</taxon>
        <taxon>Eumeta</taxon>
    </lineage>
</organism>
<feature type="domain" description="DnaJ homologue subfamily C member 28 conserved" evidence="2">
    <location>
        <begin position="77"/>
        <end position="144"/>
    </location>
</feature>
<evidence type="ECO:0000259" key="3">
    <source>
        <dbReference type="Pfam" id="PF14214"/>
    </source>
</evidence>
<feature type="compositionally biased region" description="Polar residues" evidence="1">
    <location>
        <begin position="305"/>
        <end position="316"/>
    </location>
</feature>
<dbReference type="PANTHER" id="PTHR45786">
    <property type="entry name" value="DNA BINDING PROTEIN-LIKE"/>
    <property type="match status" value="1"/>
</dbReference>
<feature type="compositionally biased region" description="Polar residues" evidence="1">
    <location>
        <begin position="282"/>
        <end position="293"/>
    </location>
</feature>
<proteinExistence type="predicted"/>
<reference evidence="4 5" key="1">
    <citation type="journal article" date="2019" name="Commun. Biol.">
        <title>The bagworm genome reveals a unique fibroin gene that provides high tensile strength.</title>
        <authorList>
            <person name="Kono N."/>
            <person name="Nakamura H."/>
            <person name="Ohtoshi R."/>
            <person name="Tomita M."/>
            <person name="Numata K."/>
            <person name="Arakawa K."/>
        </authorList>
    </citation>
    <scope>NUCLEOTIDE SEQUENCE [LARGE SCALE GENOMIC DNA]</scope>
</reference>
<feature type="compositionally biased region" description="Basic and acidic residues" evidence="1">
    <location>
        <begin position="317"/>
        <end position="328"/>
    </location>
</feature>
<evidence type="ECO:0000313" key="5">
    <source>
        <dbReference type="Proteomes" id="UP000299102"/>
    </source>
</evidence>